<dbReference type="EMBL" id="KB870812">
    <property type="protein sequence ID" value="EOA14564.1"/>
    <property type="molecule type" value="Genomic_DNA"/>
</dbReference>
<dbReference type="KEGG" id="crb:17877064"/>
<dbReference type="AlphaFoldDB" id="R0GD14"/>
<dbReference type="STRING" id="81985.R0GD14"/>
<dbReference type="Pfam" id="PF02847">
    <property type="entry name" value="MA3"/>
    <property type="match status" value="4"/>
</dbReference>
<gene>
    <name evidence="8" type="ORF">CARUB_v10027802mg</name>
</gene>
<comment type="similarity">
    <text evidence="2">Belongs to the PDCD4 family.</text>
</comment>
<proteinExistence type="inferred from homology"/>
<dbReference type="SMART" id="SM00544">
    <property type="entry name" value="MA3"/>
    <property type="match status" value="4"/>
</dbReference>
<dbReference type="GO" id="GO:0045892">
    <property type="term" value="P:negative regulation of DNA-templated transcription"/>
    <property type="evidence" value="ECO:0007669"/>
    <property type="project" value="InterPro"/>
</dbReference>
<evidence type="ECO:0000259" key="7">
    <source>
        <dbReference type="PROSITE" id="PS51366"/>
    </source>
</evidence>
<keyword evidence="4" id="KW-0677">Repeat</keyword>
<dbReference type="eggNOG" id="KOG0403">
    <property type="taxonomic scope" value="Eukaryota"/>
</dbReference>
<evidence type="ECO:0000256" key="2">
    <source>
        <dbReference type="ARBA" id="ARBA00005497"/>
    </source>
</evidence>
<dbReference type="GO" id="GO:0090549">
    <property type="term" value="P:response to carbon starvation"/>
    <property type="evidence" value="ECO:0007669"/>
    <property type="project" value="UniProtKB-ARBA"/>
</dbReference>
<dbReference type="GO" id="GO:0005829">
    <property type="term" value="C:cytosol"/>
    <property type="evidence" value="ECO:0007669"/>
    <property type="project" value="UniProtKB-SubCell"/>
</dbReference>
<evidence type="ECO:0000256" key="4">
    <source>
        <dbReference type="ARBA" id="ARBA00022737"/>
    </source>
</evidence>
<dbReference type="InterPro" id="IPR039778">
    <property type="entry name" value="PDCD4"/>
</dbReference>
<feature type="domain" description="MI" evidence="7">
    <location>
        <begin position="584"/>
        <end position="703"/>
    </location>
</feature>
<evidence type="ECO:0000313" key="9">
    <source>
        <dbReference type="Proteomes" id="UP000029121"/>
    </source>
</evidence>
<keyword evidence="9" id="KW-1185">Reference proteome</keyword>
<dbReference type="SUPFAM" id="SSF48371">
    <property type="entry name" value="ARM repeat"/>
    <property type="match status" value="4"/>
</dbReference>
<keyword evidence="3" id="KW-0963">Cytoplasm</keyword>
<evidence type="ECO:0000256" key="6">
    <source>
        <dbReference type="ARBA" id="ARBA00023242"/>
    </source>
</evidence>
<dbReference type="PANTHER" id="PTHR12626">
    <property type="entry name" value="PROGRAMMED CELL DEATH 4"/>
    <property type="match status" value="1"/>
</dbReference>
<protein>
    <recommendedName>
        <fullName evidence="7">MI domain-containing protein</fullName>
    </recommendedName>
</protein>
<dbReference type="PROSITE" id="PS51366">
    <property type="entry name" value="MI"/>
    <property type="match status" value="4"/>
</dbReference>
<evidence type="ECO:0000313" key="8">
    <source>
        <dbReference type="EMBL" id="EOA14564.1"/>
    </source>
</evidence>
<name>R0GD14_9BRAS</name>
<feature type="domain" description="MI" evidence="7">
    <location>
        <begin position="122"/>
        <end position="243"/>
    </location>
</feature>
<evidence type="ECO:0000256" key="1">
    <source>
        <dbReference type="ARBA" id="ARBA00004514"/>
    </source>
</evidence>
<dbReference type="Gene3D" id="1.25.40.180">
    <property type="match status" value="4"/>
</dbReference>
<dbReference type="PANTHER" id="PTHR12626:SF7">
    <property type="entry name" value="MA3 DOMAIN-CONTAINING TRANSLATION REGULATORY FACTOR 1"/>
    <property type="match status" value="1"/>
</dbReference>
<feature type="domain" description="MI" evidence="7">
    <location>
        <begin position="286"/>
        <end position="407"/>
    </location>
</feature>
<organism evidence="8 9">
    <name type="scientific">Capsella rubella</name>
    <dbReference type="NCBI Taxonomy" id="81985"/>
    <lineage>
        <taxon>Eukaryota</taxon>
        <taxon>Viridiplantae</taxon>
        <taxon>Streptophyta</taxon>
        <taxon>Embryophyta</taxon>
        <taxon>Tracheophyta</taxon>
        <taxon>Spermatophyta</taxon>
        <taxon>Magnoliopsida</taxon>
        <taxon>eudicotyledons</taxon>
        <taxon>Gunneridae</taxon>
        <taxon>Pentapetalae</taxon>
        <taxon>rosids</taxon>
        <taxon>malvids</taxon>
        <taxon>Brassicales</taxon>
        <taxon>Brassicaceae</taxon>
        <taxon>Camelineae</taxon>
        <taxon>Capsella</taxon>
    </lineage>
</organism>
<dbReference type="OrthoDB" id="414546at2759"/>
<dbReference type="GO" id="GO:0009646">
    <property type="term" value="P:response to absence of light"/>
    <property type="evidence" value="ECO:0007669"/>
    <property type="project" value="UniProtKB-ARBA"/>
</dbReference>
<dbReference type="GO" id="GO:0006417">
    <property type="term" value="P:regulation of translation"/>
    <property type="evidence" value="ECO:0007669"/>
    <property type="project" value="UniProtKB-KW"/>
</dbReference>
<dbReference type="GO" id="GO:0043022">
    <property type="term" value="F:ribosome binding"/>
    <property type="evidence" value="ECO:0007669"/>
    <property type="project" value="UniProtKB-ARBA"/>
</dbReference>
<dbReference type="InterPro" id="IPR016024">
    <property type="entry name" value="ARM-type_fold"/>
</dbReference>
<dbReference type="FunFam" id="1.25.40.180:FF:000009">
    <property type="entry name" value="programmed cell death protein 4"/>
    <property type="match status" value="2"/>
</dbReference>
<sequence length="703" mass="77765">MASGEGILTDGQWKKLEIATQNAESLSSSPKSHTLFADLNIKSPTGGKGPVAGIPFRHVRRTHSGKHIRVKKDGAGGKGTWGKLLDTDDGDSCLDKNDPNYDSGEDAYDGLVDSPVSDPLDDYKKAVVSIIEEYFSTGDVKVAASDLRELGSSEYHPYFTKRLVSMAMDRHDKEKEMASVLLSALYADVILPDQIRDGFIRLLRSVDDLAVDILDAVNVLALFIARAIVDEILPPIFLARSKKILPESSKGFQVIVTAEKSYLSAPHHAELVEKKWGGSTHTTVEETKKKISEILKEYVENGDTYEACRCIRELGVSFFHHEVVKRALVLAMECQTAESLLLKLLNEAAEEGLISSSQMVKGFYRVAESLDDLALDIPSAKKLFDSIVPKAISGGWLDESFKVVTSVKDGGKSSEEGKLRQYKKDTVNIIQEYFLSDDIPELIRSLQDLGTPEYNPVFLKRLITLALDRKNREKEMASVLLSALHMELFSTEDFINGFIMLLESAEDTALDIMDASNELALFLARAVIDDVLAPLNLEEISTKLPPKSTGTETVRSARSLISARHAGERLLRSWGGGTGWIVEDAKDKILKLLEEYETGGVTSEACQCIRDLGMPFFNHEVVKKALVMAMEKQNDRLLNLLEECFGEGLITTNQMTKGFGRVKDSLDDLSLDIPNAKEKFKLYASHAMDNGWILPEFGICATE</sequence>
<dbReference type="FunFam" id="1.25.40.180:FF:000008">
    <property type="entry name" value="Programmed cell death protein 4"/>
    <property type="match status" value="1"/>
</dbReference>
<keyword evidence="5" id="KW-0810">Translation regulation</keyword>
<dbReference type="Proteomes" id="UP000029121">
    <property type="component" value="Unassembled WGS sequence"/>
</dbReference>
<evidence type="ECO:0000256" key="5">
    <source>
        <dbReference type="ARBA" id="ARBA00022845"/>
    </source>
</evidence>
<evidence type="ECO:0000256" key="3">
    <source>
        <dbReference type="ARBA" id="ARBA00022490"/>
    </source>
</evidence>
<dbReference type="InterPro" id="IPR003891">
    <property type="entry name" value="Initiation_fac_eIF4g_MI"/>
</dbReference>
<comment type="subcellular location">
    <subcellularLocation>
        <location evidence="1">Cytoplasm</location>
        <location evidence="1">Cytosol</location>
    </subcellularLocation>
</comment>
<accession>R0GD14</accession>
<keyword evidence="6" id="KW-0539">Nucleus</keyword>
<reference evidence="9" key="1">
    <citation type="journal article" date="2013" name="Nat. Genet.">
        <title>The Capsella rubella genome and the genomic consequences of rapid mating system evolution.</title>
        <authorList>
            <person name="Slotte T."/>
            <person name="Hazzouri K.M."/>
            <person name="Agren J.A."/>
            <person name="Koenig D."/>
            <person name="Maumus F."/>
            <person name="Guo Y.L."/>
            <person name="Steige K."/>
            <person name="Platts A.E."/>
            <person name="Escobar J.S."/>
            <person name="Newman L.K."/>
            <person name="Wang W."/>
            <person name="Mandakova T."/>
            <person name="Vello E."/>
            <person name="Smith L.M."/>
            <person name="Henz S.R."/>
            <person name="Steffen J."/>
            <person name="Takuno S."/>
            <person name="Brandvain Y."/>
            <person name="Coop G."/>
            <person name="Andolfatto P."/>
            <person name="Hu T.T."/>
            <person name="Blanchette M."/>
            <person name="Clark R.M."/>
            <person name="Quesneville H."/>
            <person name="Nordborg M."/>
            <person name="Gaut B.S."/>
            <person name="Lysak M.A."/>
            <person name="Jenkins J."/>
            <person name="Grimwood J."/>
            <person name="Chapman J."/>
            <person name="Prochnik S."/>
            <person name="Shu S."/>
            <person name="Rokhsar D."/>
            <person name="Schmutz J."/>
            <person name="Weigel D."/>
            <person name="Wright S.I."/>
        </authorList>
    </citation>
    <scope>NUCLEOTIDE SEQUENCE [LARGE SCALE GENOMIC DNA]</scope>
    <source>
        <strain evidence="9">cv. Monte Gargano</strain>
    </source>
</reference>
<feature type="domain" description="MI" evidence="7">
    <location>
        <begin position="421"/>
        <end position="542"/>
    </location>
</feature>